<dbReference type="InterPro" id="IPR004031">
    <property type="entry name" value="PMP22/EMP/MP20/Claudin"/>
</dbReference>
<dbReference type="GeneTree" id="ENSGT00940000155232"/>
<keyword evidence="11" id="KW-1185">Reference proteome</keyword>
<name>A0AAY4DGU2_9TELE</name>
<dbReference type="Ensembl" id="ENSDCDT00010054755.1">
    <property type="protein sequence ID" value="ENSDCDP00010044648.1"/>
    <property type="gene ID" value="ENSDCDG00010027605.1"/>
</dbReference>
<evidence type="ECO:0000313" key="10">
    <source>
        <dbReference type="Ensembl" id="ENSDCDP00010044648.1"/>
    </source>
</evidence>
<dbReference type="Pfam" id="PF00822">
    <property type="entry name" value="PMP22_Claudin"/>
    <property type="match status" value="1"/>
</dbReference>
<feature type="transmembrane region" description="Helical" evidence="8">
    <location>
        <begin position="85"/>
        <end position="104"/>
    </location>
</feature>
<dbReference type="InterPro" id="IPR017974">
    <property type="entry name" value="Claudin_CS"/>
</dbReference>
<evidence type="ECO:0000256" key="7">
    <source>
        <dbReference type="ARBA" id="ARBA00023136"/>
    </source>
</evidence>
<reference evidence="10 11" key="1">
    <citation type="submission" date="2020-06" db="EMBL/GenBank/DDBJ databases">
        <authorList>
            <consortium name="Wellcome Sanger Institute Data Sharing"/>
        </authorList>
    </citation>
    <scope>NUCLEOTIDE SEQUENCE [LARGE SCALE GENOMIC DNA]</scope>
</reference>
<evidence type="ECO:0000256" key="4">
    <source>
        <dbReference type="ARBA" id="ARBA00022692"/>
    </source>
</evidence>
<dbReference type="AlphaFoldDB" id="A0AAY4DGU2"/>
<accession>A0AAY4DGU2</accession>
<dbReference type="GO" id="GO:0005886">
    <property type="term" value="C:plasma membrane"/>
    <property type="evidence" value="ECO:0007669"/>
    <property type="project" value="UniProtKB-SubCell"/>
</dbReference>
<evidence type="ECO:0000256" key="1">
    <source>
        <dbReference type="ARBA" id="ARBA00008295"/>
    </source>
</evidence>
<evidence type="ECO:0000256" key="9">
    <source>
        <dbReference type="SAM" id="MobiDB-lite"/>
    </source>
</evidence>
<feature type="transmembrane region" description="Helical" evidence="8">
    <location>
        <begin position="116"/>
        <end position="142"/>
    </location>
</feature>
<comment type="subcellular location">
    <subcellularLocation>
        <location evidence="8">Cell junction</location>
        <location evidence="8">Tight junction</location>
    </subcellularLocation>
    <subcellularLocation>
        <location evidence="8">Cell membrane</location>
        <topology evidence="8">Multi-pass membrane protein</topology>
    </subcellularLocation>
</comment>
<evidence type="ECO:0000256" key="6">
    <source>
        <dbReference type="ARBA" id="ARBA00022989"/>
    </source>
</evidence>
<dbReference type="PANTHER" id="PTHR12002">
    <property type="entry name" value="CLAUDIN"/>
    <property type="match status" value="1"/>
</dbReference>
<dbReference type="PRINTS" id="PR01077">
    <property type="entry name" value="CLAUDIN"/>
</dbReference>
<keyword evidence="7 8" id="KW-0472">Membrane</keyword>
<keyword evidence="6 8" id="KW-1133">Transmembrane helix</keyword>
<proteinExistence type="inferred from homology"/>
<evidence type="ECO:0000256" key="5">
    <source>
        <dbReference type="ARBA" id="ARBA00022949"/>
    </source>
</evidence>
<organism evidence="10 11">
    <name type="scientific">Denticeps clupeoides</name>
    <name type="common">denticle herring</name>
    <dbReference type="NCBI Taxonomy" id="299321"/>
    <lineage>
        <taxon>Eukaryota</taxon>
        <taxon>Metazoa</taxon>
        <taxon>Chordata</taxon>
        <taxon>Craniata</taxon>
        <taxon>Vertebrata</taxon>
        <taxon>Euteleostomi</taxon>
        <taxon>Actinopterygii</taxon>
        <taxon>Neopterygii</taxon>
        <taxon>Teleostei</taxon>
        <taxon>Clupei</taxon>
        <taxon>Clupeiformes</taxon>
        <taxon>Denticipitoidei</taxon>
        <taxon>Denticipitidae</taxon>
        <taxon>Denticeps</taxon>
    </lineage>
</organism>
<comment type="similarity">
    <text evidence="1 8">Belongs to the claudin family.</text>
</comment>
<dbReference type="InterPro" id="IPR006187">
    <property type="entry name" value="Claudin"/>
</dbReference>
<feature type="transmembrane region" description="Helical" evidence="8">
    <location>
        <begin position="162"/>
        <end position="186"/>
    </location>
</feature>
<dbReference type="PROSITE" id="PS01346">
    <property type="entry name" value="CLAUDIN"/>
    <property type="match status" value="1"/>
</dbReference>
<protein>
    <recommendedName>
        <fullName evidence="8">Claudin</fullName>
    </recommendedName>
</protein>
<dbReference type="GO" id="GO:0005923">
    <property type="term" value="C:bicellular tight junction"/>
    <property type="evidence" value="ECO:0007669"/>
    <property type="project" value="UniProtKB-SubCell"/>
</dbReference>
<evidence type="ECO:0000256" key="8">
    <source>
        <dbReference type="RuleBase" id="RU060637"/>
    </source>
</evidence>
<keyword evidence="3 8" id="KW-1003">Cell membrane</keyword>
<evidence type="ECO:0000256" key="2">
    <source>
        <dbReference type="ARBA" id="ARBA00022427"/>
    </source>
</evidence>
<comment type="function">
    <text evidence="8">Claudins function as major constituents of the tight junction complexes that regulate the permeability of epithelia.</text>
</comment>
<feature type="region of interest" description="Disordered" evidence="9">
    <location>
        <begin position="227"/>
        <end position="246"/>
    </location>
</feature>
<evidence type="ECO:0000256" key="3">
    <source>
        <dbReference type="ARBA" id="ARBA00022475"/>
    </source>
</evidence>
<keyword evidence="4 8" id="KW-0812">Transmembrane</keyword>
<dbReference type="Proteomes" id="UP000694580">
    <property type="component" value="Chromosome 9"/>
</dbReference>
<dbReference type="Gene3D" id="1.20.140.150">
    <property type="match status" value="1"/>
</dbReference>
<reference evidence="10" key="2">
    <citation type="submission" date="2025-08" db="UniProtKB">
        <authorList>
            <consortium name="Ensembl"/>
        </authorList>
    </citation>
    <scope>IDENTIFICATION</scope>
</reference>
<sequence length="246" mass="27209">MKHRAVVMYVEIGCFFLCVSGWILLCSTMPTEYWSYSESFTVVVTTSNFYSNLWKDCISDSTGISDCKGFPSMLGLDGHVHLCRAFMIIAMILGFFGNILALIGMKCTKIGGSEIINARVTFAAGMTYMSSGLSALFALTWYGYKIVVNFFNPSYKPQKFEFGAALFVGWGGCTLLIIGGLIYSILAGKEGFQSSSNYDEGSPYFPYHLPLSDISASEKQPYVMSSTYSKKSKGSHRNSYSRDAYV</sequence>
<reference evidence="10" key="3">
    <citation type="submission" date="2025-09" db="UniProtKB">
        <authorList>
            <consortium name="Ensembl"/>
        </authorList>
    </citation>
    <scope>IDENTIFICATION</scope>
</reference>
<evidence type="ECO:0000313" key="11">
    <source>
        <dbReference type="Proteomes" id="UP000694580"/>
    </source>
</evidence>
<gene>
    <name evidence="10" type="primary">CLDN10</name>
</gene>
<keyword evidence="5 8" id="KW-0965">Cell junction</keyword>
<dbReference type="GO" id="GO:0005198">
    <property type="term" value="F:structural molecule activity"/>
    <property type="evidence" value="ECO:0007669"/>
    <property type="project" value="InterPro"/>
</dbReference>
<keyword evidence="2 8" id="KW-0796">Tight junction</keyword>
<feature type="transmembrane region" description="Helical" evidence="8">
    <location>
        <begin position="7"/>
        <end position="25"/>
    </location>
</feature>